<dbReference type="AlphaFoldDB" id="A0AAD5E1W0"/>
<keyword evidence="2" id="KW-1185">Reference proteome</keyword>
<dbReference type="Pfam" id="PF06258">
    <property type="entry name" value="Mito_fiss_Elm1"/>
    <property type="match status" value="1"/>
</dbReference>
<dbReference type="GeneID" id="75917866"/>
<evidence type="ECO:0000313" key="2">
    <source>
        <dbReference type="Proteomes" id="UP001206595"/>
    </source>
</evidence>
<accession>A0AAD5E1W0</accession>
<proteinExistence type="predicted"/>
<dbReference type="EMBL" id="MU620991">
    <property type="protein sequence ID" value="KAI8575232.1"/>
    <property type="molecule type" value="Genomic_DNA"/>
</dbReference>
<dbReference type="RefSeq" id="XP_051440236.1">
    <property type="nucleotide sequence ID" value="XM_051592524.1"/>
</dbReference>
<reference evidence="1" key="2">
    <citation type="journal article" date="2022" name="Proc. Natl. Acad. Sci. U.S.A.">
        <title>Diploid-dominant life cycles characterize the early evolution of Fungi.</title>
        <authorList>
            <person name="Amses K.R."/>
            <person name="Simmons D.R."/>
            <person name="Longcore J.E."/>
            <person name="Mondo S.J."/>
            <person name="Seto K."/>
            <person name="Jeronimo G.H."/>
            <person name="Bonds A.E."/>
            <person name="Quandt C.A."/>
            <person name="Davis W.J."/>
            <person name="Chang Y."/>
            <person name="Federici B.A."/>
            <person name="Kuo A."/>
            <person name="LaButti K."/>
            <person name="Pangilinan J."/>
            <person name="Andreopoulos W."/>
            <person name="Tritt A."/>
            <person name="Riley R."/>
            <person name="Hundley H."/>
            <person name="Johnson J."/>
            <person name="Lipzen A."/>
            <person name="Barry K."/>
            <person name="Lang B.F."/>
            <person name="Cuomo C.A."/>
            <person name="Buchler N.E."/>
            <person name="Grigoriev I.V."/>
            <person name="Spatafora J.W."/>
            <person name="Stajich J.E."/>
            <person name="James T.Y."/>
        </authorList>
    </citation>
    <scope>NUCLEOTIDE SEQUENCE</scope>
    <source>
        <strain evidence="1">AG</strain>
    </source>
</reference>
<evidence type="ECO:0000313" key="1">
    <source>
        <dbReference type="EMBL" id="KAI8575232.1"/>
    </source>
</evidence>
<sequence length="329" mass="36616">MFRSTRCIVAPVTLRLATRNLSTKLGARTAWLVTDGSLESHKQCTSMADLIHAQFQILQIKPNGVFQGLPVIIQKLLVETFPGSRQQGQLPSFLANKGENLGGTHPDILITCGRDAIAAALSIKAKDRQSLFSVYLGFPDIPFINFDHVILSKHEAASKLAKLGPLSSQKNYTTISAPLMNLGQQDETSITRRLANLASPEFLNTESPITTYVVGKHHHHCRWYPEDASLVADNIERIMNNLGHRVILVYTDKTEQKVKETIDKVLKKHLDESSLLAQCDLSTIEDAKEKCQTYDALVQAGNQIILTADLDYLVLEAVVKRYIFPLMKI</sequence>
<comment type="caution">
    <text evidence="1">The sequence shown here is derived from an EMBL/GenBank/DDBJ whole genome shotgun (WGS) entry which is preliminary data.</text>
</comment>
<protein>
    <submittedName>
        <fullName evidence="1">Uncharacterized protein</fullName>
    </submittedName>
</protein>
<name>A0AAD5E1W0_UMBRA</name>
<organism evidence="1 2">
    <name type="scientific">Umbelopsis ramanniana AG</name>
    <dbReference type="NCBI Taxonomy" id="1314678"/>
    <lineage>
        <taxon>Eukaryota</taxon>
        <taxon>Fungi</taxon>
        <taxon>Fungi incertae sedis</taxon>
        <taxon>Mucoromycota</taxon>
        <taxon>Mucoromycotina</taxon>
        <taxon>Umbelopsidomycetes</taxon>
        <taxon>Umbelopsidales</taxon>
        <taxon>Umbelopsidaceae</taxon>
        <taxon>Umbelopsis</taxon>
    </lineage>
</organism>
<dbReference type="InterPro" id="IPR009367">
    <property type="entry name" value="Elm1-like"/>
</dbReference>
<dbReference type="Proteomes" id="UP001206595">
    <property type="component" value="Unassembled WGS sequence"/>
</dbReference>
<reference evidence="1" key="1">
    <citation type="submission" date="2021-06" db="EMBL/GenBank/DDBJ databases">
        <authorList>
            <consortium name="DOE Joint Genome Institute"/>
            <person name="Mondo S.J."/>
            <person name="Amses K.R."/>
            <person name="Simmons D.R."/>
            <person name="Longcore J.E."/>
            <person name="Seto K."/>
            <person name="Alves G.H."/>
            <person name="Bonds A.E."/>
            <person name="Quandt C.A."/>
            <person name="Davis W.J."/>
            <person name="Chang Y."/>
            <person name="Letcher P.M."/>
            <person name="Powell M.J."/>
            <person name="Kuo A."/>
            <person name="Labutti K."/>
            <person name="Pangilinan J."/>
            <person name="Andreopoulos W."/>
            <person name="Tritt A."/>
            <person name="Riley R."/>
            <person name="Hundley H."/>
            <person name="Johnson J."/>
            <person name="Lipzen A."/>
            <person name="Barry K."/>
            <person name="Berbee M.L."/>
            <person name="Buchler N.E."/>
            <person name="Grigoriev I.V."/>
            <person name="Spatafora J.W."/>
            <person name="Stajich J.E."/>
            <person name="James T.Y."/>
        </authorList>
    </citation>
    <scope>NUCLEOTIDE SEQUENCE</scope>
    <source>
        <strain evidence="1">AG</strain>
    </source>
</reference>
<gene>
    <name evidence="1" type="ORF">K450DRAFT_262713</name>
</gene>